<keyword evidence="2" id="KW-1185">Reference proteome</keyword>
<dbReference type="Proteomes" id="UP000827976">
    <property type="component" value="Chromosome 20"/>
</dbReference>
<reference evidence="2" key="1">
    <citation type="journal article" date="2022" name="Nat. Commun.">
        <title>Chromosome evolution and the genetic basis of agronomically important traits in greater yam.</title>
        <authorList>
            <person name="Bredeson J.V."/>
            <person name="Lyons J.B."/>
            <person name="Oniyinde I.O."/>
            <person name="Okereke N.R."/>
            <person name="Kolade O."/>
            <person name="Nnabue I."/>
            <person name="Nwadili C.O."/>
            <person name="Hribova E."/>
            <person name="Parker M."/>
            <person name="Nwogha J."/>
            <person name="Shu S."/>
            <person name="Carlson J."/>
            <person name="Kariba R."/>
            <person name="Muthemba S."/>
            <person name="Knop K."/>
            <person name="Barton G.J."/>
            <person name="Sherwood A.V."/>
            <person name="Lopez-Montes A."/>
            <person name="Asiedu R."/>
            <person name="Jamnadass R."/>
            <person name="Muchugi A."/>
            <person name="Goodstein D."/>
            <person name="Egesi C.N."/>
            <person name="Featherston J."/>
            <person name="Asfaw A."/>
            <person name="Simpson G.G."/>
            <person name="Dolezel J."/>
            <person name="Hendre P.S."/>
            <person name="Van Deynze A."/>
            <person name="Kumar P.L."/>
            <person name="Obidiegwu J.E."/>
            <person name="Bhattacharjee R."/>
            <person name="Rokhsar D.S."/>
        </authorList>
    </citation>
    <scope>NUCLEOTIDE SEQUENCE [LARGE SCALE GENOMIC DNA]</scope>
    <source>
        <strain evidence="2">cv. TDa95/00328</strain>
    </source>
</reference>
<organism evidence="1 2">
    <name type="scientific">Dioscorea alata</name>
    <name type="common">Purple yam</name>
    <dbReference type="NCBI Taxonomy" id="55571"/>
    <lineage>
        <taxon>Eukaryota</taxon>
        <taxon>Viridiplantae</taxon>
        <taxon>Streptophyta</taxon>
        <taxon>Embryophyta</taxon>
        <taxon>Tracheophyta</taxon>
        <taxon>Spermatophyta</taxon>
        <taxon>Magnoliopsida</taxon>
        <taxon>Liliopsida</taxon>
        <taxon>Dioscoreales</taxon>
        <taxon>Dioscoreaceae</taxon>
        <taxon>Dioscorea</taxon>
    </lineage>
</organism>
<dbReference type="EMBL" id="CM037030">
    <property type="protein sequence ID" value="KAH7651918.1"/>
    <property type="molecule type" value="Genomic_DNA"/>
</dbReference>
<keyword evidence="1" id="KW-0560">Oxidoreductase</keyword>
<comment type="caution">
    <text evidence="1">The sequence shown here is derived from an EMBL/GenBank/DDBJ whole genome shotgun (WGS) entry which is preliminary data.</text>
</comment>
<name>A0ACB7TUC3_DIOAL</name>
<gene>
    <name evidence="1" type="ORF">IHE45_20G088300</name>
</gene>
<accession>A0ACB7TUC3</accession>
<sequence length="106" mass="12787">MMMMLCTVVLQVLLVWAWRTLDWVWFTPRRLERELRRQGLRGTNYRILYGDAKDFVRLAKEAGFRPLPLHCHDIASRVLPLFHKAITYNGIIFFFHLLIFFYNVDK</sequence>
<evidence type="ECO:0000313" key="1">
    <source>
        <dbReference type="EMBL" id="KAH7651918.1"/>
    </source>
</evidence>
<evidence type="ECO:0000313" key="2">
    <source>
        <dbReference type="Proteomes" id="UP000827976"/>
    </source>
</evidence>
<proteinExistence type="predicted"/>
<protein>
    <submittedName>
        <fullName evidence="1">Secologanin synthase protein</fullName>
        <ecNumber evidence="1">1.14.19.62</ecNumber>
    </submittedName>
</protein>
<dbReference type="EC" id="1.14.19.62" evidence="1"/>